<reference evidence="8" key="1">
    <citation type="submission" date="2016-11" db="UniProtKB">
        <authorList>
            <consortium name="WormBaseParasite"/>
        </authorList>
    </citation>
    <scope>IDENTIFICATION</scope>
</reference>
<evidence type="ECO:0000313" key="7">
    <source>
        <dbReference type="Proteomes" id="UP000659654"/>
    </source>
</evidence>
<dbReference type="GO" id="GO:0005634">
    <property type="term" value="C:nucleus"/>
    <property type="evidence" value="ECO:0007669"/>
    <property type="project" value="TreeGrafter"/>
</dbReference>
<organism evidence="6 8">
    <name type="scientific">Bursaphelenchus xylophilus</name>
    <name type="common">Pinewood nematode worm</name>
    <name type="synonym">Aphelenchoides xylophilus</name>
    <dbReference type="NCBI Taxonomy" id="6326"/>
    <lineage>
        <taxon>Eukaryota</taxon>
        <taxon>Metazoa</taxon>
        <taxon>Ecdysozoa</taxon>
        <taxon>Nematoda</taxon>
        <taxon>Chromadorea</taxon>
        <taxon>Rhabditida</taxon>
        <taxon>Tylenchina</taxon>
        <taxon>Tylenchomorpha</taxon>
        <taxon>Aphelenchoidea</taxon>
        <taxon>Aphelenchoididae</taxon>
        <taxon>Bursaphelenchus</taxon>
    </lineage>
</organism>
<feature type="region of interest" description="Disordered" evidence="2">
    <location>
        <begin position="1"/>
        <end position="26"/>
    </location>
</feature>
<keyword evidence="1" id="KW-0175">Coiled coil</keyword>
<keyword evidence="7" id="KW-1185">Reference proteome</keyword>
<feature type="coiled-coil region" evidence="1">
    <location>
        <begin position="1494"/>
        <end position="1521"/>
    </location>
</feature>
<dbReference type="EMBL" id="CAJFDI010000002">
    <property type="protein sequence ID" value="CAD5216542.1"/>
    <property type="molecule type" value="Genomic_DNA"/>
</dbReference>
<dbReference type="GO" id="GO:0006281">
    <property type="term" value="P:DNA repair"/>
    <property type="evidence" value="ECO:0007669"/>
    <property type="project" value="TreeGrafter"/>
</dbReference>
<dbReference type="OrthoDB" id="5570127at2759"/>
<dbReference type="InterPro" id="IPR050517">
    <property type="entry name" value="DDR_Repair_Kinase"/>
</dbReference>
<feature type="coiled-coil region" evidence="1">
    <location>
        <begin position="4340"/>
        <end position="4367"/>
    </location>
</feature>
<feature type="region of interest" description="Disordered" evidence="2">
    <location>
        <begin position="499"/>
        <end position="534"/>
    </location>
</feature>
<dbReference type="InterPro" id="IPR016024">
    <property type="entry name" value="ARM-type_fold"/>
</dbReference>
<dbReference type="Proteomes" id="UP000659654">
    <property type="component" value="Unassembled WGS sequence"/>
</dbReference>
<evidence type="ECO:0000313" key="8">
    <source>
        <dbReference type="WBParaSite" id="BXY_1749200.1"/>
    </source>
</evidence>
<dbReference type="Pfam" id="PF20206">
    <property type="entry name" value="Tra1_ring"/>
    <property type="match status" value="2"/>
</dbReference>
<dbReference type="Pfam" id="PF20175">
    <property type="entry name" value="Tra1_central"/>
    <property type="match status" value="1"/>
</dbReference>
<sequence length="5007" mass="573645">MDQGSSQRQAPPSGQRISLPQQQSSSSKVEDLLACLKDGGRHGHKVAVLTKFIENLEEMINTQGYASHQAEIYEALILDLQKTHPHFIAENETQQLRKAIIQLFLRLPMTDTVKRVSHKNGLIKELLSIVCKDNEENAGLALKVLNEQLKVNRPNPQDLPGFFEHFKDAYSKFLRAAEENKEMFLARPVSEVTNIDEEVERSLPRLYYTKALHLRRSENDGNSFQYTLIPKASMSVKVFSEIPPLFIQLSQITRQMQDGIFNVLVDYMSVSVPRNVDDIAMDVRGNEEPPALNAPLIDEFHNSQVRAMYFLAWTVKQQRQQQLSLTKPMAFQLTKAMCKLLESLNPYVTAARREFIGAVKILLMSEYKSYFVGIVPTLTCERFVLGESFSSQDSLRNMVYSQLADILHHVRSDLNYPVLVHLFNLCVRCIHDSQLVAHNQTMYMKLLMNLCDPLINQEKEKKMPARETFLYALEAFVRKAKNLAENIIPQSIQVEISKRDAAQLSQREQQDQSHDLQNPGSPRKQPQQSFQSGASSVHWQEQTLPLSPLECRNMIRFTIHPVRTLGSALSSCHLTENSSSFADERELFREYFIHGIKSLQQFVLLVNQIAQSNQYASHIKTFKKDEKECIEMFSSIFTDGHPQVFEYVLSKNIEFFIEAIITSKPLQDIANHFLAQQRTSTIMGSILIKYLIGRMNEIGQTSDRSKVYLALFNQVFRTVSTDQSISQENMLMPFLHEIIAEALQVAMRSREPWNYFQLLRFLFRSIGTGAHDQLYREFLPLLPSILQQLNRFQNGSHRQPIHDLFVELCLTVPVRLSSLLPYLALLMDPLVCALHGSTSLVQQGLRTLELCVDNLQPDYFFDHMETVRASLMQGLWRSLYTQDNSSATSALRIMAKLGGSSRRAFLDAQVYEFIDESDHALSLNSLKVASYPMEGKEPIKLRINTMVDVGGSDLNLMPREQTLKRKHDEETGPKELKELTADIPAASIIEAAVAMIKSAQINEHQPPLSVNWAHWQSGWTVPSNQRYPKGHALEVCRTVLYTVVQKNPIHALNKEHKRELCQKVFKEWSQSEIRYPAYRCPDIRSRSIFGSGLTGIFYGIVASESREQALPFFSAIVVHLTTQALLDSMNEKKNHSGMDGFILIDVIVKVLSDSCKEFAYAGLIALSYIKLTVSYLFDSADLSKASRLTFFSELLEQIRLLCYRREWYAKLGGCTALRFFIENFPREFVVPLASGLLDALFTTISCVADEVSCGAIDVASKCLDLFINVCFPNSKDENDLLEIILSHLVLRFLDPEPSLRSEAFRLLERLSGVTNLSIEDLLAGRKAELIQSLIKGFNEFSTMTSFSQIAFLDFVNHLLVEAKLYDKDYPKQTVQFVSNLQLIVGNTDVALNAMPSCRYTTSNMNRGAHSLEAQLKNVKDESFKVMISHTNILLKLKREYHQDDDKLKLEKLAVVLQSIDMKRVEGGDGKVVENLIRMAMKLADVDLPDMELEDDKVEDHVQELRDKLDRFRSEQTSKEEQECILIVSFLDEIVKFFFKLATNPTHPFQERSMEILKEVFAQEPTFSIYVHAELSHQFELIRPIVTLNESVGHLKEAGEKLKFLDTSDRFKLARHFSDTNRKDSHITSRKELKKRTKLCIDLDGEESVESLLKGPISFKMRNEGGKILATGRIVGHAPLISRDGKSEGLNQEELEAANGLKPLDSNSLESVKKLRPIEIGRTGYEYVDEEKIEKVVEDINQEEILPEPKEDTLNQVVFVVVDRKEQDFVFKRYTGEMPPKFGGTFVTFTRLPSGELLRSIRNYGQTKIDQRIDYLAETELERQFGNSACSMIFDEIDETTAAHLTEVANMLMLEAQSLGLDKPSYTVTLRSVPRENENAEEMEEQGLNEMAMFEDIDDQALQDIGNAILKDMPETAFFDENAAGGEHPHPSNAQPQQSQPREFHNESGEIPDDPSETPIQTDIDPKDGLDAGYIRQVEERQSPENENREVRNEDEQPGSSEKTESGEKADEPMEADSQEEEEEKPAVEEKANEPKTENFVVLRTDEKWAKPVVCHIPVDREHKANFEKAHIAIDESLRLNGESSETVDDQLAGQFDDNPLAQHPSETFDPVFIGPQNEKQKRIPGRKRVSLDEKALSDSDFERLLDETERADGLNEDDSNDLNKKKKIKLRIEGTGNIDVKKVHLLGDIMDNIEEESMVIGIEGSNPNSEKDGDDGESKSSGPYDYITDTKLARFLNNLHKTSPQKAKKYLNYYTRRLTAAIREEYMPTLPVDSDGVLRIQFAAESLLLSDGTAIQTLPRTIFNYLSNEVFEEIKDFDRLNKEVIEDLKSKLLRKDLFDFDHEEPDSDDELEELDPKEGFLTVNKLKVMSDLREMVNSEIPTRLIFHVCGEIGTQIFQKDIQKLTEDDILLLFYGLNLASSCDSSVVEQLFSFLMNSISFLAGTIEFLNVSDEELLQNTISKLVQCLNRIPEKIVNTLLSYTILSQRAVGLFVNEIVKVDEAEVLRIRILKESERIRTLLKGESIEDESDDFVHYFPELDGRQRLAMDNAIFTFIHTISQKSKEHFADATELITVLMEFWKSDDMKRRYIIREGHAPTVGSQVLTNQLHVETRHLFSSSGSMIKVPELIVRIFMEFTTAHPERIDVLYSCCYAFSHKFITDFTFFKRHIDENIIPAMDMQWRHRAFAKVIEFFNPEEKERKKQFGVTESEVLARFIQYVVTPSFVYAFNKYPVDEVVGCEPNPEQKNKKSIVWQFCLNVIEPYNKQFPVPDLLKITLYQFCALLVQKCPVHIHDNKKQKKQGECLRLFMLFGWPCLQAQHQGDLIEKYAGQYLIANLMEEFSIAKRIVLQALTALVSAHQQELREVVKKSLEIIIPSMPTRMEDGDQQVVTVLKKSIDEPTTSQIVHCITIAARHYKVLFNLRCTVAKMMNSAVHRILTNNSNENKKVALDMCETCIKWEQHRQKMLETVKAAEQSGNPVPRVFNQPKPFIDVTVDNLHESFDQNVIDSIFNILLKLATSLEQPVNQTTDQIVRRALVLLRLAVKPHIFGELRPKLALLEKPFIDFAQSPPEMQQQSNRISMVVGTIEVISTIINGLTGDALRNILGRLEKYLAECFSYPYLQINQAVIKLLTKLVESTEVTSYGIEQFEILNNAMIRYLNNNMMMVINPNVPTSGSTSAQITVVLSLMRIFCKANPSFVDSHINNFLKLFAKLAKEYIPVPSQQPDRPMECLVICMDILRPRVGHLDVESRRNLAQSMFPLSERLLPERLMDRMIIITGEIIQYDKEIAPHYGVQLLCRLIPHLQKQYHGSNSIVLRFLSTVHTVFSDKDLRKTESGQKLQAAFFWGLGNSDEHTRRSFFQLFECQFPRSLFERVMFIIGEQNWIPLSSTFWVNHCLNVMMKATIAPSNHRTSILLINGSTFESDNEPGIEFPLSGRSSEPMDVDGATKEEIRDSHVSNPILWRDSPVAPDTKVTPEQLMEYETLLHSDPPTQLDEFFLSLMEMCYVDPRLCKRVFIDFFISIWNQMRPEDREKRTKTASFFLKSGVTISTADLPITPLNCFYEAFMRCQPDINIDAQTLEYLAINHKGWYSVLDRMETNFRKSQLARHLMNSTRLYHDDIRLMDSLAVLYERLGEHDLLAAMWRKRACLNGTIEAIQLFYQGMYREARIQSRLAIKKGRELFAQDSLTDPTQQQTVTSSAPFYDIRVVDIELRKLEEMWLQSCAEMGDWRTLLQFVNNPDVANTEVLAEAAWHQGEWKLVREITSQIEATGQKEQVAKASLYKTMCNITEFQLNQNKKLLEYIPSEVSNIMISEWRQLPPITSEAHMEVLRKAQRIQEITESASVGQAACEKMITTRSVEPVFPAQTGVSSSTQFHVDNSMVNEIKQFIKTWRCRAASVAVDPLSHWSAAFSWRIQQYFNVMKIFDGADQTSVPHQGQMQPLHSIAQTQITFARMYRKAELYEESLQQLAQLHSMAKLYRIDGCMKIIEEAKCLLSLADRMNRVIKYGERCVDEGKVHVSYGIMSYLPLLNSQNPSGLVERALDLVDEVNPAFFPKELAARLFTLRAQLLSTLGKEAEADRMFSISAQLAEDSPVLPVALNGQTVWKYWAIHLEQKFSARIRKIISEGINDELFKEARGIGIETLTSLLEMLRTVTETKVRKYMARFFHIYKSLIALDAQIGDKRLNEMRDEASDEEKLVLVSLDEVIENQASNVPVAMWLFWLDQIIAEVANRASKGMTALLRKIADAYPQQTLLRMRTVLPSDLITQKIEDLQLRLPLISDWMRCAPPLDERDNKTPLVVESTKKESDDFVEVSNEPTADEEYIQRKRDEALKIAVKTLLRLEKNLESERDSQKKEKMKEIRQVLNRRVCLLQYLQKKNLIPKVKDVTKLREFKLESTVEKEFDVMELEDSESEKEEDGFVKLKIPRRKASDPIDILVDTQKLARNNYDIQIELCEEAGNGDVPELTVDSNDRSEIKEDAFTMLLSVIDSVCVDRYADIKALNHILNELDGFPETWAEQTFEKLLGIVDVINQTMLHQQKSDAQIEEEKISDDVKDVFKRFKDDFENIIPLKTEMSSIERELKRMIFTELSNLSSNGWDLNYNQAKGTLTQWLKVLEKYLKSLEGMVFLKDLSQFLAMFNGKLAQVDIPSMWIPTRNCLHSSQIAHFLPTCHRVWRANRIAYIISVLSQNGKIFSYLIQRQKPNRSMNRWSQLLIMINAELQKTREMCRRQLHLPVAFRIQTGSRRVMTETYPLSSAASFPQTEIDRSVNTLWPISTLAQACLQRHHPDSNMWEENLDVPRTELTEFMRDHYPDTATFWTVRKKLTQQWGLFMAMGFAFGLDQMDLDKVFIGLYTAQLYVTEAEMKVKMDDGKFALDLEENSIRLSPNISEFFQTDHLNEAVFLSGHLSGSFVSACRSIASSKAVPLILRVLLWDQLEDISGDQWNSERIQLEALKFCTDKPVEIVDRLSKAAQFKAGQFTALKAVTEAAKGRNNPPQQLPWF</sequence>
<dbReference type="GO" id="GO:0035267">
    <property type="term" value="C:NuA4 histone acetyltransferase complex"/>
    <property type="evidence" value="ECO:0007669"/>
    <property type="project" value="TreeGrafter"/>
</dbReference>
<dbReference type="InterPro" id="IPR003151">
    <property type="entry name" value="PIK-rel_kinase_FAT"/>
</dbReference>
<dbReference type="InterPro" id="IPR014009">
    <property type="entry name" value="PIK_FAT"/>
</dbReference>
<dbReference type="PANTHER" id="PTHR11139:SF1">
    <property type="entry name" value="TRANSFORMATION_TRANSCRIPTION DOMAIN-ASSOCIATED PROTEIN"/>
    <property type="match status" value="1"/>
</dbReference>
<evidence type="ECO:0000313" key="6">
    <source>
        <dbReference type="Proteomes" id="UP000095284"/>
    </source>
</evidence>
<dbReference type="Proteomes" id="UP000095284">
    <property type="component" value="Unplaced"/>
</dbReference>
<gene>
    <name evidence="4" type="ORF">BXYJ_LOCUS4587</name>
</gene>
<reference evidence="5" key="2">
    <citation type="submission" date="2020-08" db="EMBL/GenBank/DDBJ databases">
        <authorList>
            <person name="Kikuchi T."/>
        </authorList>
    </citation>
    <scope>NUCLEOTIDE SEQUENCE</scope>
    <source>
        <strain evidence="4">Ka4C1</strain>
    </source>
</reference>
<evidence type="ECO:0000259" key="3">
    <source>
        <dbReference type="PROSITE" id="PS51189"/>
    </source>
</evidence>
<dbReference type="InterPro" id="IPR011009">
    <property type="entry name" value="Kinase-like_dom_sf"/>
</dbReference>
<dbReference type="WBParaSite" id="BXY_1749200.1">
    <property type="protein sequence ID" value="BXY_1749200.1"/>
    <property type="gene ID" value="BXY_1749200"/>
</dbReference>
<feature type="compositionally biased region" description="Polar residues" evidence="2">
    <location>
        <begin position="515"/>
        <end position="534"/>
    </location>
</feature>
<dbReference type="InterPro" id="IPR046807">
    <property type="entry name" value="Tra1_central"/>
</dbReference>
<feature type="compositionally biased region" description="Basic and acidic residues" evidence="2">
    <location>
        <begin position="1976"/>
        <end position="1994"/>
    </location>
</feature>
<dbReference type="PROSITE" id="PS51189">
    <property type="entry name" value="FAT"/>
    <property type="match status" value="1"/>
</dbReference>
<feature type="compositionally biased region" description="Basic and acidic residues" evidence="2">
    <location>
        <begin position="2024"/>
        <end position="2036"/>
    </location>
</feature>
<feature type="domain" description="FAT" evidence="3">
    <location>
        <begin position="3720"/>
        <end position="4266"/>
    </location>
</feature>
<feature type="compositionally biased region" description="Acidic residues" evidence="2">
    <location>
        <begin position="2012"/>
        <end position="2023"/>
    </location>
</feature>
<protein>
    <submittedName>
        <fullName evidence="4">(pine wood nematode) hypothetical protein</fullName>
    </submittedName>
    <submittedName>
        <fullName evidence="8">FAT domain-containing protein</fullName>
    </submittedName>
</protein>
<evidence type="ECO:0000256" key="2">
    <source>
        <dbReference type="SAM" id="MobiDB-lite"/>
    </source>
</evidence>
<dbReference type="SUPFAM" id="SSF48371">
    <property type="entry name" value="ARM repeat"/>
    <property type="match status" value="3"/>
</dbReference>
<feature type="region of interest" description="Disordered" evidence="2">
    <location>
        <begin position="1920"/>
        <end position="2042"/>
    </location>
</feature>
<evidence type="ECO:0000256" key="1">
    <source>
        <dbReference type="SAM" id="Coils"/>
    </source>
</evidence>
<proteinExistence type="predicted"/>
<dbReference type="eggNOG" id="KOG0889">
    <property type="taxonomic scope" value="Eukaryota"/>
</dbReference>
<dbReference type="Pfam" id="PF02259">
    <property type="entry name" value="FAT"/>
    <property type="match status" value="1"/>
</dbReference>
<accession>A0A1I7SWR1</accession>
<dbReference type="SUPFAM" id="SSF56112">
    <property type="entry name" value="Protein kinase-like (PK-like)"/>
    <property type="match status" value="1"/>
</dbReference>
<name>A0A1I7SWR1_BURXY</name>
<evidence type="ECO:0000313" key="4">
    <source>
        <dbReference type="EMBL" id="CAD5216542.1"/>
    </source>
</evidence>
<feature type="compositionally biased region" description="Polar residues" evidence="2">
    <location>
        <begin position="1931"/>
        <end position="1940"/>
    </location>
</feature>
<dbReference type="GO" id="GO:0006355">
    <property type="term" value="P:regulation of DNA-templated transcription"/>
    <property type="evidence" value="ECO:0007669"/>
    <property type="project" value="TreeGrafter"/>
</dbReference>
<dbReference type="GO" id="GO:0000124">
    <property type="term" value="C:SAGA complex"/>
    <property type="evidence" value="ECO:0007669"/>
    <property type="project" value="TreeGrafter"/>
</dbReference>
<feature type="region of interest" description="Disordered" evidence="2">
    <location>
        <begin position="2203"/>
        <end position="2223"/>
    </location>
</feature>
<dbReference type="Proteomes" id="UP000582659">
    <property type="component" value="Unassembled WGS sequence"/>
</dbReference>
<feature type="compositionally biased region" description="Basic and acidic residues" evidence="2">
    <location>
        <begin position="2001"/>
        <end position="2011"/>
    </location>
</feature>
<evidence type="ECO:0000313" key="5">
    <source>
        <dbReference type="EMBL" id="CAG9099825.1"/>
    </source>
</evidence>
<dbReference type="EMBL" id="CAJFCV020000002">
    <property type="protein sequence ID" value="CAG9099825.1"/>
    <property type="molecule type" value="Genomic_DNA"/>
</dbReference>
<dbReference type="InterPro" id="IPR046805">
    <property type="entry name" value="Tra1_ring"/>
</dbReference>
<dbReference type="PANTHER" id="PTHR11139">
    <property type="entry name" value="ATAXIA TELANGIECTASIA MUTATED ATM -RELATED"/>
    <property type="match status" value="1"/>
</dbReference>